<dbReference type="InterPro" id="IPR001810">
    <property type="entry name" value="F-box_dom"/>
</dbReference>
<dbReference type="PANTHER" id="PTHR24414:SF23">
    <property type="entry name" value="F-BOX_KELCH-REPEAT PROTEIN SKIP6"/>
    <property type="match status" value="1"/>
</dbReference>
<evidence type="ECO:0000259" key="1">
    <source>
        <dbReference type="PROSITE" id="PS50181"/>
    </source>
</evidence>
<evidence type="ECO:0000313" key="2">
    <source>
        <dbReference type="EMBL" id="GER48986.1"/>
    </source>
</evidence>
<dbReference type="SUPFAM" id="SSF117281">
    <property type="entry name" value="Kelch motif"/>
    <property type="match status" value="1"/>
</dbReference>
<reference evidence="3" key="1">
    <citation type="journal article" date="2019" name="Curr. Biol.">
        <title>Genome Sequence of Striga asiatica Provides Insight into the Evolution of Plant Parasitism.</title>
        <authorList>
            <person name="Yoshida S."/>
            <person name="Kim S."/>
            <person name="Wafula E.K."/>
            <person name="Tanskanen J."/>
            <person name="Kim Y.M."/>
            <person name="Honaas L."/>
            <person name="Yang Z."/>
            <person name="Spallek T."/>
            <person name="Conn C.E."/>
            <person name="Ichihashi Y."/>
            <person name="Cheong K."/>
            <person name="Cui S."/>
            <person name="Der J.P."/>
            <person name="Gundlach H."/>
            <person name="Jiao Y."/>
            <person name="Hori C."/>
            <person name="Ishida J.K."/>
            <person name="Kasahara H."/>
            <person name="Kiba T."/>
            <person name="Kim M.S."/>
            <person name="Koo N."/>
            <person name="Laohavisit A."/>
            <person name="Lee Y.H."/>
            <person name="Lumba S."/>
            <person name="McCourt P."/>
            <person name="Mortimer J.C."/>
            <person name="Mutuku J.M."/>
            <person name="Nomura T."/>
            <person name="Sasaki-Sekimoto Y."/>
            <person name="Seto Y."/>
            <person name="Wang Y."/>
            <person name="Wakatake T."/>
            <person name="Sakakibara H."/>
            <person name="Demura T."/>
            <person name="Yamaguchi S."/>
            <person name="Yoneyama K."/>
            <person name="Manabe R.I."/>
            <person name="Nelson D.C."/>
            <person name="Schulman A.H."/>
            <person name="Timko M.P."/>
            <person name="dePamphilis C.W."/>
            <person name="Choi D."/>
            <person name="Shirasu K."/>
        </authorList>
    </citation>
    <scope>NUCLEOTIDE SEQUENCE [LARGE SCALE GENOMIC DNA]</scope>
    <source>
        <strain evidence="3">cv. UVA1</strain>
    </source>
</reference>
<dbReference type="OrthoDB" id="45365at2759"/>
<feature type="domain" description="F-box" evidence="1">
    <location>
        <begin position="121"/>
        <end position="167"/>
    </location>
</feature>
<dbReference type="AlphaFoldDB" id="A0A5A7QVJ2"/>
<dbReference type="InterPro" id="IPR006652">
    <property type="entry name" value="Kelch_1"/>
</dbReference>
<dbReference type="InterPro" id="IPR050354">
    <property type="entry name" value="F-box/kelch-repeat_ARATH"/>
</dbReference>
<dbReference type="InterPro" id="IPR057499">
    <property type="entry name" value="Kelch_FKB95"/>
</dbReference>
<dbReference type="EMBL" id="BKCP01008404">
    <property type="protein sequence ID" value="GER48986.1"/>
    <property type="molecule type" value="Genomic_DNA"/>
</dbReference>
<name>A0A5A7QVJ2_STRAF</name>
<dbReference type="Pfam" id="PF00646">
    <property type="entry name" value="F-box"/>
    <property type="match status" value="1"/>
</dbReference>
<dbReference type="PROSITE" id="PS50181">
    <property type="entry name" value="FBOX"/>
    <property type="match status" value="1"/>
</dbReference>
<protein>
    <submittedName>
        <fullName evidence="2">Galactose oxidase/kelch repeat superfamily protein</fullName>
    </submittedName>
</protein>
<dbReference type="InterPro" id="IPR036047">
    <property type="entry name" value="F-box-like_dom_sf"/>
</dbReference>
<gene>
    <name evidence="2" type="ORF">STAS_26193</name>
</gene>
<keyword evidence="3" id="KW-1185">Reference proteome</keyword>
<dbReference type="CDD" id="cd22152">
    <property type="entry name" value="F-box_AtAFR-like"/>
    <property type="match status" value="1"/>
</dbReference>
<accession>A0A5A7QVJ2</accession>
<dbReference type="PANTHER" id="PTHR24414">
    <property type="entry name" value="F-BOX/KELCH-REPEAT PROTEIN SKIP4"/>
    <property type="match status" value="1"/>
</dbReference>
<dbReference type="Proteomes" id="UP000325081">
    <property type="component" value="Unassembled WGS sequence"/>
</dbReference>
<dbReference type="SUPFAM" id="SSF81383">
    <property type="entry name" value="F-box domain"/>
    <property type="match status" value="1"/>
</dbReference>
<dbReference type="SMART" id="SM00256">
    <property type="entry name" value="FBOX"/>
    <property type="match status" value="1"/>
</dbReference>
<dbReference type="SMART" id="SM00612">
    <property type="entry name" value="Kelch"/>
    <property type="match status" value="2"/>
</dbReference>
<dbReference type="Pfam" id="PF25210">
    <property type="entry name" value="Kelch_FKB95"/>
    <property type="match status" value="1"/>
</dbReference>
<dbReference type="InterPro" id="IPR015915">
    <property type="entry name" value="Kelch-typ_b-propeller"/>
</dbReference>
<comment type="caution">
    <text evidence="2">The sequence shown here is derived from an EMBL/GenBank/DDBJ whole genome shotgun (WGS) entry which is preliminary data.</text>
</comment>
<sequence>MSVGDGAKVDRRGRSAPRRYVNELVPTNYKKKVDINHGRLRSLVQPWASNRPAEQMAHTMGRHQFALSDQSTIPARQKTSNTGLSQFCTLSHDSQAPDISMAALPTAGAGISAAESPPSQSQLIPNLPEDISLQILARVPRFHYPLLSLVSKSWRSAVRSAELFLTRSILRTSQFSLCLTLRVDSSYRWYAEQRNPQSSRRSLTPLPSIPQHLVGSSILALGSKIYVIGGSVNDVPSNSIWIFDCSLSKWTPGPKMRAAREFSAAGAWGGRILVVGGCNVDSWTRSANWAESFDPSTRLWSPVPSAVEVRDRWMHASAVIGGKFYAMADRGGVAYDLGSGEWGPVPKRLDLGWRGRAAVVGGVLYCYDYLGKIRGYDVERDVWRELKGVDESLPEFLCSSAMVNLDGRLCVVWEGRGRGKEVDVMCAEIEVGKDLDGGLRGRVLGVDVILVAPKGASISNCCSLEKMDKEVGRYKLRPLWLMNDDCHLHLGFLARNMFLKLPLLPQYTFENFLIWMQSSKWKITFNCQPALALRFQISRALALL</sequence>
<proteinExistence type="predicted"/>
<dbReference type="Gene3D" id="2.120.10.80">
    <property type="entry name" value="Kelch-type beta propeller"/>
    <property type="match status" value="1"/>
</dbReference>
<evidence type="ECO:0000313" key="3">
    <source>
        <dbReference type="Proteomes" id="UP000325081"/>
    </source>
</evidence>
<organism evidence="2 3">
    <name type="scientific">Striga asiatica</name>
    <name type="common">Asiatic witchweed</name>
    <name type="synonym">Buchnera asiatica</name>
    <dbReference type="NCBI Taxonomy" id="4170"/>
    <lineage>
        <taxon>Eukaryota</taxon>
        <taxon>Viridiplantae</taxon>
        <taxon>Streptophyta</taxon>
        <taxon>Embryophyta</taxon>
        <taxon>Tracheophyta</taxon>
        <taxon>Spermatophyta</taxon>
        <taxon>Magnoliopsida</taxon>
        <taxon>eudicotyledons</taxon>
        <taxon>Gunneridae</taxon>
        <taxon>Pentapetalae</taxon>
        <taxon>asterids</taxon>
        <taxon>lamiids</taxon>
        <taxon>Lamiales</taxon>
        <taxon>Orobanchaceae</taxon>
        <taxon>Buchnereae</taxon>
        <taxon>Striga</taxon>
    </lineage>
</organism>